<sequence>MLKSISLYQKLLSPFLGRNCRFYPTCSAYAKEAIVKKGIFKGVILSLWRILRCHPYSKGGFDPVK</sequence>
<dbReference type="InterPro" id="IPR002696">
    <property type="entry name" value="Membr_insert_effic_factor_YidD"/>
</dbReference>
<evidence type="ECO:0000256" key="1">
    <source>
        <dbReference type="HAMAP-Rule" id="MF_00386"/>
    </source>
</evidence>
<keyword evidence="1" id="KW-1003">Cell membrane</keyword>
<dbReference type="HAMAP" id="MF_00386">
    <property type="entry name" value="UPF0161_YidD"/>
    <property type="match status" value="1"/>
</dbReference>
<comment type="similarity">
    <text evidence="1">Belongs to the UPF0161 family.</text>
</comment>
<dbReference type="Pfam" id="PF01809">
    <property type="entry name" value="YidD"/>
    <property type="match status" value="1"/>
</dbReference>
<dbReference type="SMART" id="SM01234">
    <property type="entry name" value="Haemolytic"/>
    <property type="match status" value="1"/>
</dbReference>
<reference evidence="2 3" key="1">
    <citation type="journal article" date="2011" name="Stand. Genomic Sci.">
        <title>Genome sequence of the moderately thermophilic halophile Flexistipes sinusarabici strain (MAS10).</title>
        <authorList>
            <person name="Lapidus A."/>
            <person name="Chertkov O."/>
            <person name="Nolan M."/>
            <person name="Lucas S."/>
            <person name="Hammon N."/>
            <person name="Deshpande S."/>
            <person name="Cheng J.F."/>
            <person name="Tapia R."/>
            <person name="Han C."/>
            <person name="Goodwin L."/>
            <person name="Pitluck S."/>
            <person name="Liolios K."/>
            <person name="Pagani I."/>
            <person name="Ivanova N."/>
            <person name="Huntemann M."/>
            <person name="Mavromatis K."/>
            <person name="Mikhailova N."/>
            <person name="Pati A."/>
            <person name="Chen A."/>
            <person name="Palaniappan K."/>
            <person name="Land M."/>
            <person name="Hauser L."/>
            <person name="Brambilla E.M."/>
            <person name="Rohde M."/>
            <person name="Abt B."/>
            <person name="Spring S."/>
            <person name="Goker M."/>
            <person name="Bristow J."/>
            <person name="Eisen J.A."/>
            <person name="Markowitz V."/>
            <person name="Hugenholtz P."/>
            <person name="Kyrpides N.C."/>
            <person name="Klenk H.P."/>
            <person name="Woyke T."/>
        </authorList>
    </citation>
    <scope>NUCLEOTIDE SEQUENCE [LARGE SCALE GENOMIC DNA]</scope>
    <source>
        <strain evidence="3">DSM 4947 / MAS 10</strain>
    </source>
</reference>
<name>F8E5I5_FLESM</name>
<organism evidence="2 3">
    <name type="scientific">Flexistipes sinusarabici (strain ATCC 49648 / DSM 4947 / MAS 10)</name>
    <dbReference type="NCBI Taxonomy" id="717231"/>
    <lineage>
        <taxon>Bacteria</taxon>
        <taxon>Pseudomonadati</taxon>
        <taxon>Deferribacterota</taxon>
        <taxon>Deferribacteres</taxon>
        <taxon>Deferribacterales</taxon>
        <taxon>Flexistipitaceae</taxon>
        <taxon>Flexistipes</taxon>
    </lineage>
</organism>
<dbReference type="AlphaFoldDB" id="F8E5I5"/>
<protein>
    <recommendedName>
        <fullName evidence="1">Putative membrane protein insertion efficiency factor</fullName>
    </recommendedName>
</protein>
<evidence type="ECO:0000313" key="2">
    <source>
        <dbReference type="EMBL" id="AEI15748.1"/>
    </source>
</evidence>
<dbReference type="Proteomes" id="UP000006621">
    <property type="component" value="Chromosome"/>
</dbReference>
<dbReference type="GO" id="GO:0005886">
    <property type="term" value="C:plasma membrane"/>
    <property type="evidence" value="ECO:0007669"/>
    <property type="project" value="UniProtKB-SubCell"/>
</dbReference>
<dbReference type="PANTHER" id="PTHR33383">
    <property type="entry name" value="MEMBRANE PROTEIN INSERTION EFFICIENCY FACTOR-RELATED"/>
    <property type="match status" value="1"/>
</dbReference>
<keyword evidence="1" id="KW-0997">Cell inner membrane</keyword>
<proteinExistence type="inferred from homology"/>
<dbReference type="eggNOG" id="COG0759">
    <property type="taxonomic scope" value="Bacteria"/>
</dbReference>
<keyword evidence="3" id="KW-1185">Reference proteome</keyword>
<dbReference type="STRING" id="717231.Flexsi_2123"/>
<gene>
    <name evidence="2" type="ordered locus">Flexsi_2123</name>
</gene>
<dbReference type="PANTHER" id="PTHR33383:SF1">
    <property type="entry name" value="MEMBRANE PROTEIN INSERTION EFFICIENCY FACTOR-RELATED"/>
    <property type="match status" value="1"/>
</dbReference>
<comment type="subcellular location">
    <subcellularLocation>
        <location evidence="1">Cell inner membrane</location>
        <topology evidence="1">Peripheral membrane protein</topology>
        <orientation evidence="1">Cytoplasmic side</orientation>
    </subcellularLocation>
</comment>
<comment type="function">
    <text evidence="1">Could be involved in insertion of integral membrane proteins into the membrane.</text>
</comment>
<dbReference type="KEGG" id="fsi:Flexsi_2123"/>
<dbReference type="HOGENOM" id="CLU_144811_6_0_0"/>
<dbReference type="NCBIfam" id="TIGR00278">
    <property type="entry name" value="membrane protein insertion efficiency factor YidD"/>
    <property type="match status" value="1"/>
</dbReference>
<evidence type="ECO:0000313" key="3">
    <source>
        <dbReference type="Proteomes" id="UP000006621"/>
    </source>
</evidence>
<dbReference type="EMBL" id="CP002858">
    <property type="protein sequence ID" value="AEI15748.1"/>
    <property type="molecule type" value="Genomic_DNA"/>
</dbReference>
<reference evidence="3" key="2">
    <citation type="submission" date="2011-06" db="EMBL/GenBank/DDBJ databases">
        <title>The complete genome of Flexistipes sinusarabici DSM 4947.</title>
        <authorList>
            <person name="Lucas S."/>
            <person name="Han J."/>
            <person name="Lapidus A."/>
            <person name="Bruce D."/>
            <person name="Goodwin L."/>
            <person name="Pitluck S."/>
            <person name="Peters L."/>
            <person name="Kyrpides N."/>
            <person name="Mavromatis K."/>
            <person name="Ivanova N."/>
            <person name="Mikhailova N."/>
            <person name="Chertkov O."/>
            <person name="Detter J.C."/>
            <person name="Tapia R."/>
            <person name="Han C."/>
            <person name="Land M."/>
            <person name="Hauser L."/>
            <person name="Markowitz V."/>
            <person name="Cheng J.-F."/>
            <person name="Hugenholtz P."/>
            <person name="Woyke T."/>
            <person name="Wu D."/>
            <person name="Spring S."/>
            <person name="Schroeder M."/>
            <person name="Brambilla E."/>
            <person name="Klenk H.-P."/>
            <person name="Eisen J.A."/>
        </authorList>
    </citation>
    <scope>NUCLEOTIDE SEQUENCE [LARGE SCALE GENOMIC DNA]</scope>
    <source>
        <strain evidence="3">DSM 4947 / MAS 10</strain>
    </source>
</reference>
<keyword evidence="1" id="KW-0472">Membrane</keyword>
<accession>F8E5I5</accession>